<proteinExistence type="predicted"/>
<keyword evidence="1" id="KW-0812">Transmembrane</keyword>
<evidence type="ECO:0000256" key="1">
    <source>
        <dbReference type="SAM" id="Phobius"/>
    </source>
</evidence>
<feature type="transmembrane region" description="Helical" evidence="1">
    <location>
        <begin position="121"/>
        <end position="139"/>
    </location>
</feature>
<keyword evidence="3" id="KW-1185">Reference proteome</keyword>
<evidence type="ECO:0000313" key="2">
    <source>
        <dbReference type="EnsemblProtists" id="PYU1_T002555"/>
    </source>
</evidence>
<keyword evidence="1" id="KW-1133">Transmembrane helix</keyword>
<dbReference type="AlphaFoldDB" id="K3WC64"/>
<protein>
    <submittedName>
        <fullName evidence="2">Uncharacterized protein</fullName>
    </submittedName>
</protein>
<dbReference type="VEuPathDB" id="FungiDB:PYU1_G002552"/>
<evidence type="ECO:0000313" key="3">
    <source>
        <dbReference type="Proteomes" id="UP000019132"/>
    </source>
</evidence>
<feature type="transmembrane region" description="Helical" evidence="1">
    <location>
        <begin position="151"/>
        <end position="176"/>
    </location>
</feature>
<keyword evidence="1" id="KW-0472">Membrane</keyword>
<feature type="transmembrane region" description="Helical" evidence="1">
    <location>
        <begin position="94"/>
        <end position="115"/>
    </location>
</feature>
<reference evidence="2" key="3">
    <citation type="submission" date="2014-11" db="UniProtKB">
        <authorList>
            <consortium name="EnsemblProtists"/>
        </authorList>
    </citation>
    <scope>IDENTIFICATION</scope>
    <source>
        <strain evidence="2">DAOM BR144</strain>
    </source>
</reference>
<organism evidence="2 3">
    <name type="scientific">Globisporangium ultimum (strain ATCC 200006 / CBS 805.95 / DAOM BR144)</name>
    <name type="common">Pythium ultimum</name>
    <dbReference type="NCBI Taxonomy" id="431595"/>
    <lineage>
        <taxon>Eukaryota</taxon>
        <taxon>Sar</taxon>
        <taxon>Stramenopiles</taxon>
        <taxon>Oomycota</taxon>
        <taxon>Peronosporomycetes</taxon>
        <taxon>Pythiales</taxon>
        <taxon>Pythiaceae</taxon>
        <taxon>Globisporangium</taxon>
    </lineage>
</organism>
<sequence>MAIKVIVVIFVTLIIVVPIRGLLSLAHFTLPYLFGHRTWQQQLPFVQALEIQRPAIVQRDLAISVLNHTAVHVQSAATDDQRGVDTRTRCWGSFLFYFFCFSLFQLLCIRLQIQLHVQRQLLFFLLFFFLLLGFVFFVAKVNFDSRSRLFLLLFFFLLMVNVHKVAIFVDVAKLVLEHLFEIVFVVAFFLVSTFIIVVIDIVVVIRAV</sequence>
<reference evidence="3" key="2">
    <citation type="submission" date="2010-04" db="EMBL/GenBank/DDBJ databases">
        <authorList>
            <person name="Buell R."/>
            <person name="Hamilton J."/>
            <person name="Hostetler J."/>
        </authorList>
    </citation>
    <scope>NUCLEOTIDE SEQUENCE [LARGE SCALE GENOMIC DNA]</scope>
    <source>
        <strain evidence="3">DAOM:BR144</strain>
    </source>
</reference>
<reference evidence="3" key="1">
    <citation type="journal article" date="2010" name="Genome Biol.">
        <title>Genome sequence of the necrotrophic plant pathogen Pythium ultimum reveals original pathogenicity mechanisms and effector repertoire.</title>
        <authorList>
            <person name="Levesque C.A."/>
            <person name="Brouwer H."/>
            <person name="Cano L."/>
            <person name="Hamilton J.P."/>
            <person name="Holt C."/>
            <person name="Huitema E."/>
            <person name="Raffaele S."/>
            <person name="Robideau G.P."/>
            <person name="Thines M."/>
            <person name="Win J."/>
            <person name="Zerillo M.M."/>
            <person name="Beakes G.W."/>
            <person name="Boore J.L."/>
            <person name="Busam D."/>
            <person name="Dumas B."/>
            <person name="Ferriera S."/>
            <person name="Fuerstenberg S.I."/>
            <person name="Gachon C.M."/>
            <person name="Gaulin E."/>
            <person name="Govers F."/>
            <person name="Grenville-Briggs L."/>
            <person name="Horner N."/>
            <person name="Hostetler J."/>
            <person name="Jiang R.H."/>
            <person name="Johnson J."/>
            <person name="Krajaejun T."/>
            <person name="Lin H."/>
            <person name="Meijer H.J."/>
            <person name="Moore B."/>
            <person name="Morris P."/>
            <person name="Phuntmart V."/>
            <person name="Puiu D."/>
            <person name="Shetty J."/>
            <person name="Stajich J.E."/>
            <person name="Tripathy S."/>
            <person name="Wawra S."/>
            <person name="van West P."/>
            <person name="Whitty B.R."/>
            <person name="Coutinho P.M."/>
            <person name="Henrissat B."/>
            <person name="Martin F."/>
            <person name="Thomas P.D."/>
            <person name="Tyler B.M."/>
            <person name="De Vries R.P."/>
            <person name="Kamoun S."/>
            <person name="Yandell M."/>
            <person name="Tisserat N."/>
            <person name="Buell C.R."/>
        </authorList>
    </citation>
    <scope>NUCLEOTIDE SEQUENCE</scope>
    <source>
        <strain evidence="3">DAOM:BR144</strain>
    </source>
</reference>
<dbReference type="InParanoid" id="K3WC64"/>
<accession>K3WC64</accession>
<feature type="transmembrane region" description="Helical" evidence="1">
    <location>
        <begin position="6"/>
        <end position="34"/>
    </location>
</feature>
<feature type="transmembrane region" description="Helical" evidence="1">
    <location>
        <begin position="182"/>
        <end position="205"/>
    </location>
</feature>
<dbReference type="EnsemblProtists" id="PYU1_T002555">
    <property type="protein sequence ID" value="PYU1_T002555"/>
    <property type="gene ID" value="PYU1_G002552"/>
</dbReference>
<dbReference type="Proteomes" id="UP000019132">
    <property type="component" value="Unassembled WGS sequence"/>
</dbReference>
<name>K3WC64_GLOUD</name>
<dbReference type="HOGENOM" id="CLU_1323948_0_0_1"/>